<evidence type="ECO:0000313" key="11">
    <source>
        <dbReference type="Proteomes" id="UP000824041"/>
    </source>
</evidence>
<comment type="caution">
    <text evidence="10">The sequence shown here is derived from an EMBL/GenBank/DDBJ whole genome shotgun (WGS) entry which is preliminary data.</text>
</comment>
<comment type="similarity">
    <text evidence="2">Belongs to the V-ATPase 116 kDa subunit family.</text>
</comment>
<dbReference type="GO" id="GO:0033179">
    <property type="term" value="C:proton-transporting V-type ATPase, V0 domain"/>
    <property type="evidence" value="ECO:0007669"/>
    <property type="project" value="InterPro"/>
</dbReference>
<feature type="transmembrane region" description="Helical" evidence="9">
    <location>
        <begin position="578"/>
        <end position="598"/>
    </location>
</feature>
<feature type="transmembrane region" description="Helical" evidence="9">
    <location>
        <begin position="458"/>
        <end position="475"/>
    </location>
</feature>
<feature type="transmembrane region" description="Helical" evidence="9">
    <location>
        <begin position="404"/>
        <end position="426"/>
    </location>
</feature>
<keyword evidence="4 9" id="KW-0812">Transmembrane</keyword>
<dbReference type="GO" id="GO:0007035">
    <property type="term" value="P:vacuolar acidification"/>
    <property type="evidence" value="ECO:0007669"/>
    <property type="project" value="TreeGrafter"/>
</dbReference>
<evidence type="ECO:0000256" key="9">
    <source>
        <dbReference type="SAM" id="Phobius"/>
    </source>
</evidence>
<dbReference type="InterPro" id="IPR002490">
    <property type="entry name" value="V-ATPase_116kDa_su"/>
</dbReference>
<dbReference type="Gene3D" id="3.30.70.2750">
    <property type="match status" value="1"/>
</dbReference>
<dbReference type="GO" id="GO:0016471">
    <property type="term" value="C:vacuolar proton-transporting V-type ATPase complex"/>
    <property type="evidence" value="ECO:0007669"/>
    <property type="project" value="TreeGrafter"/>
</dbReference>
<dbReference type="GO" id="GO:0046961">
    <property type="term" value="F:proton-transporting ATPase activity, rotational mechanism"/>
    <property type="evidence" value="ECO:0007669"/>
    <property type="project" value="InterPro"/>
</dbReference>
<proteinExistence type="inferred from homology"/>
<evidence type="ECO:0000256" key="6">
    <source>
        <dbReference type="ARBA" id="ARBA00023065"/>
    </source>
</evidence>
<dbReference type="Gene3D" id="3.30.70.2170">
    <property type="match status" value="1"/>
</dbReference>
<keyword evidence="8" id="KW-0175">Coiled coil</keyword>
<evidence type="ECO:0000256" key="7">
    <source>
        <dbReference type="ARBA" id="ARBA00023136"/>
    </source>
</evidence>
<evidence type="ECO:0000313" key="10">
    <source>
        <dbReference type="EMBL" id="HIZ22410.1"/>
    </source>
</evidence>
<organism evidence="10 11">
    <name type="scientific">Candidatus Blautia faecigallinarum</name>
    <dbReference type="NCBI Taxonomy" id="2838488"/>
    <lineage>
        <taxon>Bacteria</taxon>
        <taxon>Bacillati</taxon>
        <taxon>Bacillota</taxon>
        <taxon>Clostridia</taxon>
        <taxon>Lachnospirales</taxon>
        <taxon>Lachnospiraceae</taxon>
        <taxon>Blautia</taxon>
    </lineage>
</organism>
<dbReference type="Pfam" id="PF01496">
    <property type="entry name" value="V_ATPase_I"/>
    <property type="match status" value="2"/>
</dbReference>
<comment type="subcellular location">
    <subcellularLocation>
        <location evidence="1">Membrane</location>
        <topology evidence="1">Multi-pass membrane protein</topology>
    </subcellularLocation>
</comment>
<accession>A0A9D2ITN6</accession>
<dbReference type="PANTHER" id="PTHR11629">
    <property type="entry name" value="VACUOLAR PROTON ATPASES"/>
    <property type="match status" value="1"/>
</dbReference>
<dbReference type="PANTHER" id="PTHR11629:SF63">
    <property type="entry name" value="V-TYPE PROTON ATPASE SUBUNIT A"/>
    <property type="match status" value="1"/>
</dbReference>
<feature type="coiled-coil region" evidence="8">
    <location>
        <begin position="233"/>
        <end position="267"/>
    </location>
</feature>
<dbReference type="Proteomes" id="UP000824041">
    <property type="component" value="Unassembled WGS sequence"/>
</dbReference>
<keyword evidence="3" id="KW-0813">Transport</keyword>
<keyword evidence="6" id="KW-0406">Ion transport</keyword>
<evidence type="ECO:0000256" key="8">
    <source>
        <dbReference type="SAM" id="Coils"/>
    </source>
</evidence>
<evidence type="ECO:0000256" key="2">
    <source>
        <dbReference type="ARBA" id="ARBA00009904"/>
    </source>
</evidence>
<reference evidence="10" key="1">
    <citation type="journal article" date="2021" name="PeerJ">
        <title>Extensive microbial diversity within the chicken gut microbiome revealed by metagenomics and culture.</title>
        <authorList>
            <person name="Gilroy R."/>
            <person name="Ravi A."/>
            <person name="Getino M."/>
            <person name="Pursley I."/>
            <person name="Horton D.L."/>
            <person name="Alikhan N.F."/>
            <person name="Baker D."/>
            <person name="Gharbi K."/>
            <person name="Hall N."/>
            <person name="Watson M."/>
            <person name="Adriaenssens E.M."/>
            <person name="Foster-Nyarko E."/>
            <person name="Jarju S."/>
            <person name="Secka A."/>
            <person name="Antonio M."/>
            <person name="Oren A."/>
            <person name="Chaudhuri R.R."/>
            <person name="La Ragione R."/>
            <person name="Hildebrand F."/>
            <person name="Pallen M.J."/>
        </authorList>
    </citation>
    <scope>NUCLEOTIDE SEQUENCE</scope>
    <source>
        <strain evidence="10">14324</strain>
    </source>
</reference>
<evidence type="ECO:0000256" key="1">
    <source>
        <dbReference type="ARBA" id="ARBA00004141"/>
    </source>
</evidence>
<feature type="transmembrane region" description="Helical" evidence="9">
    <location>
        <begin position="487"/>
        <end position="510"/>
    </location>
</feature>
<protein>
    <submittedName>
        <fullName evidence="10">V-type ATP synthase subunit I</fullName>
    </submittedName>
</protein>
<evidence type="ECO:0000256" key="5">
    <source>
        <dbReference type="ARBA" id="ARBA00022989"/>
    </source>
</evidence>
<feature type="transmembrane region" description="Helical" evidence="9">
    <location>
        <begin position="366"/>
        <end position="392"/>
    </location>
</feature>
<dbReference type="EMBL" id="DXBU01000090">
    <property type="protein sequence ID" value="HIZ22410.1"/>
    <property type="molecule type" value="Genomic_DNA"/>
</dbReference>
<evidence type="ECO:0000256" key="4">
    <source>
        <dbReference type="ARBA" id="ARBA00022692"/>
    </source>
</evidence>
<reference evidence="10" key="2">
    <citation type="submission" date="2021-04" db="EMBL/GenBank/DDBJ databases">
        <authorList>
            <person name="Gilroy R."/>
        </authorList>
    </citation>
    <scope>NUCLEOTIDE SEQUENCE</scope>
    <source>
        <strain evidence="10">14324</strain>
    </source>
</reference>
<sequence>MAVLKMQRLGICAWKKNRKQILELLQRRGVLDIDTDSAEDEVFKKTDTSREQGRFEQNIQLIEGALEILKKYVPEQKSIFSSLEGKTQVDSQEYRKMESAGEVLLKKAERIENLSGEIKECEEGIRSLENERDSLDPWKNLQTPMDFPGTKKTRAIIGTFPGQILLEQLCESVERALPEGAGYYAEVVFADNAQSGVFILAKKEDAAGLEETLRSEGFSRPSRQEHTKPLARQEELTREIEKLTEKKKALEQEMLSFGEEREELKLAADYYRIRRERYEILGSLLQSKRTFLVTGYVPEKNADALAKELSGKFSLALELADPQKEEEPPVLLANRTVPSSFEGVVAAFGLPKKGEIDPTTVMSACYIFLFGLMLSDAAYGFLVFAGCLAALLKFPRMEEGMRKALRMFMYCGISTMFWGVMFGSYFGDVVDVVSENFFGKKITIPALWFVPLNDPMKMLVYSMLFGVIHLFLGLAMKGYMLLRDRKYLDFVCDVVFWYLLLGGLILILLPSEMFRSISQMEFVFPPTLNFFAKFAAVFGAAGILLMSGRERKNWFLRVALGAYDLYGVTSWLSDVLSYSRLLALGLATSVIGTVINSMGAMLGSGIPGAIGFLLVFLIGHSVNIGINLLGAYVHTNRLQYVEFFGKFYEGGGRPFNPFCIKTNYVEIKEENE</sequence>
<keyword evidence="7 9" id="KW-0472">Membrane</keyword>
<dbReference type="AlphaFoldDB" id="A0A9D2ITN6"/>
<keyword evidence="5 9" id="KW-1133">Transmembrane helix</keyword>
<dbReference type="GO" id="GO:0051117">
    <property type="term" value="F:ATPase binding"/>
    <property type="evidence" value="ECO:0007669"/>
    <property type="project" value="TreeGrafter"/>
</dbReference>
<gene>
    <name evidence="10" type="ORF">IAA21_06390</name>
</gene>
<feature type="transmembrane region" description="Helical" evidence="9">
    <location>
        <begin position="610"/>
        <end position="633"/>
    </location>
</feature>
<dbReference type="Gene3D" id="1.20.1460.20">
    <property type="match status" value="1"/>
</dbReference>
<feature type="transmembrane region" description="Helical" evidence="9">
    <location>
        <begin position="530"/>
        <end position="547"/>
    </location>
</feature>
<name>A0A9D2ITN6_9FIRM</name>
<evidence type="ECO:0000256" key="3">
    <source>
        <dbReference type="ARBA" id="ARBA00022448"/>
    </source>
</evidence>